<feature type="transmembrane region" description="Helical" evidence="6">
    <location>
        <begin position="73"/>
        <end position="92"/>
    </location>
</feature>
<dbReference type="EMBL" id="LIIK01000052">
    <property type="protein sequence ID" value="KQM08246.1"/>
    <property type="molecule type" value="Genomic_DNA"/>
</dbReference>
<keyword evidence="3 6" id="KW-0812">Transmembrane</keyword>
<dbReference type="STRING" id="1702214.AL399_08360"/>
<gene>
    <name evidence="7" type="ORF">AL399_08360</name>
</gene>
<feature type="transmembrane region" description="Helical" evidence="6">
    <location>
        <begin position="149"/>
        <end position="171"/>
    </location>
</feature>
<comment type="caution">
    <text evidence="7">The sequence shown here is derived from an EMBL/GenBank/DDBJ whole genome shotgun (WGS) entry which is preliminary data.</text>
</comment>
<keyword evidence="2" id="KW-1003">Cell membrane</keyword>
<feature type="transmembrane region" description="Helical" evidence="6">
    <location>
        <begin position="6"/>
        <end position="28"/>
    </location>
</feature>
<evidence type="ECO:0000256" key="5">
    <source>
        <dbReference type="ARBA" id="ARBA00023136"/>
    </source>
</evidence>
<proteinExistence type="predicted"/>
<dbReference type="Pfam" id="PF01810">
    <property type="entry name" value="LysE"/>
    <property type="match status" value="1"/>
</dbReference>
<reference evidence="7" key="1">
    <citation type="submission" date="2015-08" db="EMBL/GenBank/DDBJ databases">
        <title>Candidatus Bacteriodes Periocalifornicus.</title>
        <authorList>
            <person name="McLean J.S."/>
            <person name="Kelley S."/>
        </authorList>
    </citation>
    <scope>NUCLEOTIDE SEQUENCE [LARGE SCALE GENOMIC DNA]</scope>
    <source>
        <strain evidence="7">12B</strain>
    </source>
</reference>
<evidence type="ECO:0000256" key="1">
    <source>
        <dbReference type="ARBA" id="ARBA00004651"/>
    </source>
</evidence>
<sequence>MWAVLLLKGILVGLCASIPLGPIGVICVQRTVNKGRRSGFASGYGAALADTIFASIAVFGLSYVIDFIRSHELLIQILGGTGIAILGLFIFLRDPLKRVRRDRRAPSTPVQDASWIFLLTLTNPLAIFLFLALLAAVRIELDPTHLGSLLSVLLGVHLGATSWWYVLTLVVSHFRHRFHLRQLFWFNKIAGLAILILGGIAAAIGLIHLIL</sequence>
<protein>
    <recommendedName>
        <fullName evidence="9">Lysine transporter LysE</fullName>
    </recommendedName>
</protein>
<organism evidence="7 8">
    <name type="scientific">Candidatus [Bacteroides] periocalifornicus</name>
    <dbReference type="NCBI Taxonomy" id="1702214"/>
    <lineage>
        <taxon>Bacteria</taxon>
        <taxon>Pseudomonadati</taxon>
        <taxon>Bacteroidota</taxon>
    </lineage>
</organism>
<dbReference type="GO" id="GO:0005886">
    <property type="term" value="C:plasma membrane"/>
    <property type="evidence" value="ECO:0007669"/>
    <property type="project" value="UniProtKB-SubCell"/>
</dbReference>
<dbReference type="Proteomes" id="UP000054172">
    <property type="component" value="Unassembled WGS sequence"/>
</dbReference>
<evidence type="ECO:0000256" key="4">
    <source>
        <dbReference type="ARBA" id="ARBA00022989"/>
    </source>
</evidence>
<feature type="transmembrane region" description="Helical" evidence="6">
    <location>
        <begin position="113"/>
        <end position="137"/>
    </location>
</feature>
<evidence type="ECO:0000313" key="8">
    <source>
        <dbReference type="Proteomes" id="UP000054172"/>
    </source>
</evidence>
<dbReference type="PANTHER" id="PTHR30086:SF20">
    <property type="entry name" value="ARGININE EXPORTER PROTEIN ARGO-RELATED"/>
    <property type="match status" value="1"/>
</dbReference>
<dbReference type="AlphaFoldDB" id="A0A0Q4B7C6"/>
<dbReference type="GO" id="GO:0015171">
    <property type="term" value="F:amino acid transmembrane transporter activity"/>
    <property type="evidence" value="ECO:0007669"/>
    <property type="project" value="TreeGrafter"/>
</dbReference>
<feature type="transmembrane region" description="Helical" evidence="6">
    <location>
        <begin position="183"/>
        <end position="210"/>
    </location>
</feature>
<name>A0A0Q4B7C6_9BACT</name>
<comment type="subcellular location">
    <subcellularLocation>
        <location evidence="1">Cell membrane</location>
        <topology evidence="1">Multi-pass membrane protein</topology>
    </subcellularLocation>
</comment>
<evidence type="ECO:0000256" key="2">
    <source>
        <dbReference type="ARBA" id="ARBA00022475"/>
    </source>
</evidence>
<keyword evidence="4 6" id="KW-1133">Transmembrane helix</keyword>
<keyword evidence="8" id="KW-1185">Reference proteome</keyword>
<evidence type="ECO:0008006" key="9">
    <source>
        <dbReference type="Google" id="ProtNLM"/>
    </source>
</evidence>
<dbReference type="PANTHER" id="PTHR30086">
    <property type="entry name" value="ARGININE EXPORTER PROTEIN ARGO"/>
    <property type="match status" value="1"/>
</dbReference>
<dbReference type="InterPro" id="IPR001123">
    <property type="entry name" value="LeuE-type"/>
</dbReference>
<accession>A0A0Q4B7C6</accession>
<keyword evidence="5 6" id="KW-0472">Membrane</keyword>
<dbReference type="PATRIC" id="fig|1702214.3.peg.1768"/>
<evidence type="ECO:0000256" key="3">
    <source>
        <dbReference type="ARBA" id="ARBA00022692"/>
    </source>
</evidence>
<feature type="transmembrane region" description="Helical" evidence="6">
    <location>
        <begin position="40"/>
        <end position="61"/>
    </location>
</feature>
<evidence type="ECO:0000256" key="6">
    <source>
        <dbReference type="SAM" id="Phobius"/>
    </source>
</evidence>
<evidence type="ECO:0000313" key="7">
    <source>
        <dbReference type="EMBL" id="KQM08246.1"/>
    </source>
</evidence>